<dbReference type="SUPFAM" id="SSF54427">
    <property type="entry name" value="NTF2-like"/>
    <property type="match status" value="1"/>
</dbReference>
<evidence type="ECO:0000313" key="2">
    <source>
        <dbReference type="EMBL" id="KZD22636.1"/>
    </source>
</evidence>
<dbReference type="Proteomes" id="UP000076574">
    <property type="component" value="Unassembled WGS sequence"/>
</dbReference>
<name>A0A163YVT5_9BRAD</name>
<accession>A0A163YVT5</accession>
<dbReference type="Pfam" id="PF12680">
    <property type="entry name" value="SnoaL_2"/>
    <property type="match status" value="1"/>
</dbReference>
<dbReference type="InterPro" id="IPR037401">
    <property type="entry name" value="SnoaL-like"/>
</dbReference>
<dbReference type="AlphaFoldDB" id="A0A163YVT5"/>
<evidence type="ECO:0000259" key="1">
    <source>
        <dbReference type="Pfam" id="PF12680"/>
    </source>
</evidence>
<reference evidence="2 3" key="1">
    <citation type="submission" date="2016-03" db="EMBL/GenBank/DDBJ databases">
        <title>Microsymbionts genomes from the relict species Vavilovia formosa (Stev.) Fed.</title>
        <authorList>
            <person name="Kopat V."/>
            <person name="Chirak E."/>
            <person name="Kimeklis A."/>
            <person name="Andronov E."/>
        </authorList>
    </citation>
    <scope>NUCLEOTIDE SEQUENCE [LARGE SCALE GENOMIC DNA]</scope>
    <source>
        <strain evidence="2 3">Vaf07</strain>
    </source>
</reference>
<protein>
    <recommendedName>
        <fullName evidence="1">SnoaL-like domain-containing protein</fullName>
    </recommendedName>
</protein>
<feature type="domain" description="SnoaL-like" evidence="1">
    <location>
        <begin position="7"/>
        <end position="101"/>
    </location>
</feature>
<dbReference type="RefSeq" id="WP_068734280.1">
    <property type="nucleotide sequence ID" value="NZ_LVYV01000018.1"/>
</dbReference>
<dbReference type="OrthoDB" id="8265356at2"/>
<dbReference type="InterPro" id="IPR032710">
    <property type="entry name" value="NTF2-like_dom_sf"/>
</dbReference>
<keyword evidence="3" id="KW-1185">Reference proteome</keyword>
<dbReference type="Gene3D" id="3.10.450.50">
    <property type="match status" value="1"/>
</dbReference>
<dbReference type="EMBL" id="LVYV01000018">
    <property type="protein sequence ID" value="KZD22636.1"/>
    <property type="molecule type" value="Genomic_DNA"/>
</dbReference>
<dbReference type="STRING" id="943830.A4A58_28910"/>
<organism evidence="2 3">
    <name type="scientific">Tardiphaga robiniae</name>
    <dbReference type="NCBI Taxonomy" id="943830"/>
    <lineage>
        <taxon>Bacteria</taxon>
        <taxon>Pseudomonadati</taxon>
        <taxon>Pseudomonadota</taxon>
        <taxon>Alphaproteobacteria</taxon>
        <taxon>Hyphomicrobiales</taxon>
        <taxon>Nitrobacteraceae</taxon>
        <taxon>Tardiphaga</taxon>
    </lineage>
</organism>
<gene>
    <name evidence="2" type="ORF">A4A58_28910</name>
</gene>
<proteinExistence type="predicted"/>
<evidence type="ECO:0000313" key="3">
    <source>
        <dbReference type="Proteomes" id="UP000076574"/>
    </source>
</evidence>
<sequence length="122" mass="13229">MNLTHIHAFTAAMQSKNLEAMLSHMADDIVLKTPLAAEPFTGKAAIRPVVTALLGVVDSFDFREVLQGPEHVSAFFGITVGSEQLDGVDYWRLNDAGLIQEMTVLWRPLPAALAVEKKLAAA</sequence>
<comment type="caution">
    <text evidence="2">The sequence shown here is derived from an EMBL/GenBank/DDBJ whole genome shotgun (WGS) entry which is preliminary data.</text>
</comment>